<dbReference type="GO" id="GO:0009263">
    <property type="term" value="P:deoxyribonucleotide biosynthetic process"/>
    <property type="evidence" value="ECO:0000318"/>
    <property type="project" value="GO_Central"/>
</dbReference>
<evidence type="ECO:0000259" key="5">
    <source>
        <dbReference type="Pfam" id="PF00317"/>
    </source>
</evidence>
<dbReference type="EMBL" id="NBSK02000003">
    <property type="protein sequence ID" value="KAJ0215973.1"/>
    <property type="molecule type" value="Genomic_DNA"/>
</dbReference>
<evidence type="ECO:0000259" key="6">
    <source>
        <dbReference type="Pfam" id="PF02867"/>
    </source>
</evidence>
<evidence type="ECO:0000256" key="4">
    <source>
        <dbReference type="RuleBase" id="RU003410"/>
    </source>
</evidence>
<comment type="catalytic activity">
    <reaction evidence="4">
        <text>a 2'-deoxyribonucleoside 5'-diphosphate + [thioredoxin]-disulfide + H2O = a ribonucleoside 5'-diphosphate + [thioredoxin]-dithiol</text>
        <dbReference type="Rhea" id="RHEA:23252"/>
        <dbReference type="Rhea" id="RHEA-COMP:10698"/>
        <dbReference type="Rhea" id="RHEA-COMP:10700"/>
        <dbReference type="ChEBI" id="CHEBI:15377"/>
        <dbReference type="ChEBI" id="CHEBI:29950"/>
        <dbReference type="ChEBI" id="CHEBI:50058"/>
        <dbReference type="ChEBI" id="CHEBI:57930"/>
        <dbReference type="ChEBI" id="CHEBI:73316"/>
        <dbReference type="EC" id="1.17.4.1"/>
    </reaction>
</comment>
<dbReference type="InterPro" id="IPR008926">
    <property type="entry name" value="RNR_R1-su_N"/>
</dbReference>
<organism evidence="7 8">
    <name type="scientific">Lactuca sativa</name>
    <name type="common">Garden lettuce</name>
    <dbReference type="NCBI Taxonomy" id="4236"/>
    <lineage>
        <taxon>Eukaryota</taxon>
        <taxon>Viridiplantae</taxon>
        <taxon>Streptophyta</taxon>
        <taxon>Embryophyta</taxon>
        <taxon>Tracheophyta</taxon>
        <taxon>Spermatophyta</taxon>
        <taxon>Magnoliopsida</taxon>
        <taxon>eudicotyledons</taxon>
        <taxon>Gunneridae</taxon>
        <taxon>Pentapetalae</taxon>
        <taxon>asterids</taxon>
        <taxon>campanulids</taxon>
        <taxon>Asterales</taxon>
        <taxon>Asteraceae</taxon>
        <taxon>Cichorioideae</taxon>
        <taxon>Cichorieae</taxon>
        <taxon>Lactucinae</taxon>
        <taxon>Lactuca</taxon>
    </lineage>
</organism>
<evidence type="ECO:0000256" key="3">
    <source>
        <dbReference type="ARBA" id="ARBA00023002"/>
    </source>
</evidence>
<evidence type="ECO:0000313" key="8">
    <source>
        <dbReference type="Proteomes" id="UP000235145"/>
    </source>
</evidence>
<accession>A0A9R1W2P0</accession>
<keyword evidence="4" id="KW-0215">Deoxyribonucleotide synthesis</keyword>
<dbReference type="SUPFAM" id="SSF48168">
    <property type="entry name" value="R1 subunit of ribonucleotide reductase, N-terminal domain"/>
    <property type="match status" value="1"/>
</dbReference>
<dbReference type="PANTHER" id="PTHR11573:SF6">
    <property type="entry name" value="RIBONUCLEOSIDE-DIPHOSPHATE REDUCTASE LARGE SUBUNIT"/>
    <property type="match status" value="1"/>
</dbReference>
<dbReference type="SUPFAM" id="SSF51998">
    <property type="entry name" value="PFL-like glycyl radical enzymes"/>
    <property type="match status" value="1"/>
</dbReference>
<feature type="domain" description="Ribonucleotide reductase large subunit N-terminal" evidence="5">
    <location>
        <begin position="140"/>
        <end position="209"/>
    </location>
</feature>
<feature type="domain" description="Ribonucleotide reductase large subunit C-terminal" evidence="6">
    <location>
        <begin position="270"/>
        <end position="324"/>
    </location>
</feature>
<dbReference type="Pfam" id="PF02867">
    <property type="entry name" value="Ribonuc_red_lgC"/>
    <property type="match status" value="1"/>
</dbReference>
<evidence type="ECO:0000256" key="2">
    <source>
        <dbReference type="ARBA" id="ARBA00012274"/>
    </source>
</evidence>
<dbReference type="GO" id="GO:0004748">
    <property type="term" value="F:ribonucleoside-diphosphate reductase activity, thioredoxin disulfide as acceptor"/>
    <property type="evidence" value="ECO:0000318"/>
    <property type="project" value="GO_Central"/>
</dbReference>
<comment type="caution">
    <text evidence="7">The sequence shown here is derived from an EMBL/GenBank/DDBJ whole genome shotgun (WGS) entry which is preliminary data.</text>
</comment>
<evidence type="ECO:0000256" key="1">
    <source>
        <dbReference type="ARBA" id="ARBA00010406"/>
    </source>
</evidence>
<dbReference type="PANTHER" id="PTHR11573">
    <property type="entry name" value="RIBONUCLEOSIDE-DIPHOSPHATE REDUCTASE LARGE CHAIN"/>
    <property type="match status" value="1"/>
</dbReference>
<sequence>MSLVKIDFNRKIVNPVDIIAKLEKYNTGLTCDLVLISNKICERGVYQHVTSELVAEIAASMAANHPDYISVSFYNLLFANTIISGLNLGCLGQDQANVREIWVERSLSLPPFVTYEVYNTITKHAKELEAKIVPERDDYYDYIGLKILERSYLLKINGRVVESPQHMLMRVAIGIHKDDIDSVIQTYQMMSEGWFTHASPTLFNAGTPNSQLSSCIMICMVNNSIGRTYDILKECAVVSKSAGGIGVSLHNVGSTGGTNATSSRIIPMLREEQRALDLSYALWVPDLFMERVQSNGSWSLANCWGEDFVKLYEQYEAEPRLTKEMHVLEIGPYQRNE</sequence>
<dbReference type="Gene3D" id="3.20.70.20">
    <property type="match status" value="1"/>
</dbReference>
<dbReference type="Proteomes" id="UP000235145">
    <property type="component" value="Unassembled WGS sequence"/>
</dbReference>
<comment type="similarity">
    <text evidence="1 4">Belongs to the ribonucleoside diphosphate reductase large chain family.</text>
</comment>
<keyword evidence="8" id="KW-1185">Reference proteome</keyword>
<name>A0A9R1W2P0_LACSA</name>
<dbReference type="GO" id="GO:0005524">
    <property type="term" value="F:ATP binding"/>
    <property type="evidence" value="ECO:0000318"/>
    <property type="project" value="GO_Central"/>
</dbReference>
<dbReference type="InterPro" id="IPR000788">
    <property type="entry name" value="RNR_lg_C"/>
</dbReference>
<dbReference type="GO" id="GO:0005971">
    <property type="term" value="C:ribonucleoside-diphosphate reductase complex"/>
    <property type="evidence" value="ECO:0000318"/>
    <property type="project" value="GO_Central"/>
</dbReference>
<reference evidence="7 8" key="1">
    <citation type="journal article" date="2017" name="Nat. Commun.">
        <title>Genome assembly with in vitro proximity ligation data and whole-genome triplication in lettuce.</title>
        <authorList>
            <person name="Reyes-Chin-Wo S."/>
            <person name="Wang Z."/>
            <person name="Yang X."/>
            <person name="Kozik A."/>
            <person name="Arikit S."/>
            <person name="Song C."/>
            <person name="Xia L."/>
            <person name="Froenicke L."/>
            <person name="Lavelle D.O."/>
            <person name="Truco M.J."/>
            <person name="Xia R."/>
            <person name="Zhu S."/>
            <person name="Xu C."/>
            <person name="Xu H."/>
            <person name="Xu X."/>
            <person name="Cox K."/>
            <person name="Korf I."/>
            <person name="Meyers B.C."/>
            <person name="Michelmore R.W."/>
        </authorList>
    </citation>
    <scope>NUCLEOTIDE SEQUENCE [LARGE SCALE GENOMIC DNA]</scope>
    <source>
        <strain evidence="8">cv. Salinas</strain>
        <tissue evidence="7">Seedlings</tissue>
    </source>
</reference>
<dbReference type="Pfam" id="PF00317">
    <property type="entry name" value="Ribonuc_red_lgN"/>
    <property type="match status" value="1"/>
</dbReference>
<dbReference type="EC" id="1.17.4.1" evidence="2 4"/>
<keyword evidence="3 4" id="KW-0560">Oxidoreductase</keyword>
<gene>
    <name evidence="7" type="ORF">LSAT_V11C300156360</name>
</gene>
<dbReference type="InterPro" id="IPR013509">
    <property type="entry name" value="RNR_lsu_N"/>
</dbReference>
<dbReference type="AlphaFoldDB" id="A0A9R1W2P0"/>
<dbReference type="InterPro" id="IPR039718">
    <property type="entry name" value="Rrm1"/>
</dbReference>
<evidence type="ECO:0000313" key="7">
    <source>
        <dbReference type="EMBL" id="KAJ0215973.1"/>
    </source>
</evidence>
<proteinExistence type="inferred from homology"/>
<protein>
    <recommendedName>
        <fullName evidence="2 4">Ribonucleoside-diphosphate reductase</fullName>
        <ecNumber evidence="2 4">1.17.4.1</ecNumber>
    </recommendedName>
</protein>
<comment type="function">
    <text evidence="4">Provides the precursors necessary for DNA synthesis. Catalyzes the biosynthesis of deoxyribonucleotides from the corresponding ribonucleotides.</text>
</comment>